<keyword evidence="1" id="KW-0732">Signal</keyword>
<evidence type="ECO:0000256" key="1">
    <source>
        <dbReference type="SAM" id="SignalP"/>
    </source>
</evidence>
<accession>B8M0Q5</accession>
<name>B8M0Q5_TALSN</name>
<reference evidence="3" key="1">
    <citation type="journal article" date="2015" name="Genome Announc.">
        <title>Genome sequence of the AIDS-associated pathogen Penicillium marneffei (ATCC18224) and its near taxonomic relative Talaromyces stipitatus (ATCC10500).</title>
        <authorList>
            <person name="Nierman W.C."/>
            <person name="Fedorova-Abrams N.D."/>
            <person name="Andrianopoulos A."/>
        </authorList>
    </citation>
    <scope>NUCLEOTIDE SEQUENCE [LARGE SCALE GENOMIC DNA]</scope>
    <source>
        <strain evidence="3">ATCC 10500 / CBS 375.48 / QM 6759 / NRRL 1006</strain>
    </source>
</reference>
<gene>
    <name evidence="2" type="ORF">TSTA_086710</name>
</gene>
<keyword evidence="3" id="KW-1185">Reference proteome</keyword>
<proteinExistence type="predicted"/>
<dbReference type="RefSeq" id="XP_002478401.1">
    <property type="nucleotide sequence ID" value="XM_002478356.1"/>
</dbReference>
<dbReference type="HOGENOM" id="CLU_2851263_0_0_1"/>
<organism evidence="2 3">
    <name type="scientific">Talaromyces stipitatus (strain ATCC 10500 / CBS 375.48 / QM 6759 / NRRL 1006)</name>
    <name type="common">Penicillium stipitatum</name>
    <dbReference type="NCBI Taxonomy" id="441959"/>
    <lineage>
        <taxon>Eukaryota</taxon>
        <taxon>Fungi</taxon>
        <taxon>Dikarya</taxon>
        <taxon>Ascomycota</taxon>
        <taxon>Pezizomycotina</taxon>
        <taxon>Eurotiomycetes</taxon>
        <taxon>Eurotiomycetidae</taxon>
        <taxon>Eurotiales</taxon>
        <taxon>Trichocomaceae</taxon>
        <taxon>Talaromyces</taxon>
        <taxon>Talaromyces sect. Talaromyces</taxon>
    </lineage>
</organism>
<feature type="chain" id="PRO_5002874667" evidence="1">
    <location>
        <begin position="20"/>
        <end position="73"/>
    </location>
</feature>
<sequence length="73" mass="7780">MQFKYLFSIIFATMATAAAIIPDGCTSVDEDGPVARSPSMLDARSPRNDALQPKCPVVGISNPVSGSIDFMKM</sequence>
<dbReference type="AlphaFoldDB" id="B8M0Q5"/>
<protein>
    <submittedName>
        <fullName evidence="2">Uncharacterized protein</fullName>
    </submittedName>
</protein>
<evidence type="ECO:0000313" key="2">
    <source>
        <dbReference type="EMBL" id="EED21438.1"/>
    </source>
</evidence>
<feature type="signal peptide" evidence="1">
    <location>
        <begin position="1"/>
        <end position="19"/>
    </location>
</feature>
<dbReference type="EMBL" id="EQ962653">
    <property type="protein sequence ID" value="EED21438.1"/>
    <property type="molecule type" value="Genomic_DNA"/>
</dbReference>
<dbReference type="GeneID" id="8110077"/>
<dbReference type="InParanoid" id="B8M0Q5"/>
<evidence type="ECO:0000313" key="3">
    <source>
        <dbReference type="Proteomes" id="UP000001745"/>
    </source>
</evidence>
<dbReference type="Proteomes" id="UP000001745">
    <property type="component" value="Unassembled WGS sequence"/>
</dbReference>
<dbReference type="VEuPathDB" id="FungiDB:TSTA_086710"/>